<gene>
    <name evidence="2" type="ORF">UFOVP149_51</name>
</gene>
<keyword evidence="1" id="KW-1133">Transmembrane helix</keyword>
<keyword evidence="1" id="KW-0472">Membrane</keyword>
<proteinExistence type="predicted"/>
<name>A0A6J7W848_9CAUD</name>
<evidence type="ECO:0000313" key="2">
    <source>
        <dbReference type="EMBL" id="CAB5156147.1"/>
    </source>
</evidence>
<accession>A0A6J7W848</accession>
<reference evidence="2" key="1">
    <citation type="submission" date="2020-05" db="EMBL/GenBank/DDBJ databases">
        <authorList>
            <person name="Chiriac C."/>
            <person name="Salcher M."/>
            <person name="Ghai R."/>
            <person name="Kavagutti S V."/>
        </authorList>
    </citation>
    <scope>NUCLEOTIDE SEQUENCE</scope>
</reference>
<evidence type="ECO:0000256" key="1">
    <source>
        <dbReference type="SAM" id="Phobius"/>
    </source>
</evidence>
<feature type="transmembrane region" description="Helical" evidence="1">
    <location>
        <begin position="33"/>
        <end position="50"/>
    </location>
</feature>
<protein>
    <submittedName>
        <fullName evidence="2">Uncharacterized protein</fullName>
    </submittedName>
</protein>
<sequence>MNDKLNNANSHMTSQVCMAVTDSVQRFAKEERVLGAAAFFLLLCDVYGIYPGTALTTISNMINSDKIVARDQFNAAKMYIKEELKNG</sequence>
<dbReference type="EMBL" id="LR798198">
    <property type="protein sequence ID" value="CAB5156147.1"/>
    <property type="molecule type" value="Genomic_DNA"/>
</dbReference>
<organism evidence="2">
    <name type="scientific">uncultured Caudovirales phage</name>
    <dbReference type="NCBI Taxonomy" id="2100421"/>
    <lineage>
        <taxon>Viruses</taxon>
        <taxon>Duplodnaviria</taxon>
        <taxon>Heunggongvirae</taxon>
        <taxon>Uroviricota</taxon>
        <taxon>Caudoviricetes</taxon>
        <taxon>Peduoviridae</taxon>
        <taxon>Maltschvirus</taxon>
        <taxon>Maltschvirus maltsch</taxon>
    </lineage>
</organism>
<keyword evidence="1" id="KW-0812">Transmembrane</keyword>